<dbReference type="KEGG" id="vg:22112333"/>
<dbReference type="InterPro" id="IPR039718">
    <property type="entry name" value="Rrm1"/>
</dbReference>
<sequence>MQWADKYAIKKDGIPVETPHVGALGIAIAIHGVTDDAFRLSRAIIEGKINLPTPVLNGCRNGDFDSISCSVITGGDTVDSIGVAEHLAYKMTAKKAGIGIEMHTRSAGDKVKNGRIKHLGKHPIYAAVDKSVKMFTQVSRGGSATMTFSVYDPEIMMLLKLKSQRTPLDVRLDKMDYSMAYDDNFLEAVVKNTDVQTKSVDGGLGPVYPAREILKVFLQMRQETGRLYCFNHSEANRHTPFLDEIRLSNLCQEICLPTAPFTDMLDLYNPALGYKSNGEIAFCSLAAINVYKVSEAEYADIAYLAVKTVDNLITLAPALSAPVAEKLQARRSLGIGITGLAGWLGEHSLRYADTASIEALAERHYYWCLSASQRLVLEGRAPVSGIREDWLPIDTGHMTVAPRMDWEALRGRPRRNSVLVAHMPTESSAVFSDAPNGLYPVRDAVIAKASRYGLIKYIAPAACKEKAWDVGNDVLARAYGAVQAYTDQGISADYYVTPSKYRTGKCQCR</sequence>
<dbReference type="Gene3D" id="3.20.70.20">
    <property type="match status" value="2"/>
</dbReference>
<dbReference type="InterPro" id="IPR000788">
    <property type="entry name" value="RNR_lg_C"/>
</dbReference>
<protein>
    <recommendedName>
        <fullName evidence="2">Ribonucleotide reductase large subunit C-terminal domain-containing protein</fullName>
    </recommendedName>
</protein>
<dbReference type="GeneID" id="22112333"/>
<organism evidence="3 4">
    <name type="scientific">Aeromonas phage pAh6-C</name>
    <dbReference type="NCBI Taxonomy" id="1505227"/>
    <lineage>
        <taxon>Viruses</taxon>
        <taxon>Duplodnaviria</taxon>
        <taxon>Heunggongvirae</taxon>
        <taxon>Uroviricota</taxon>
        <taxon>Caudoviricetes</taxon>
        <taxon>Chaseviridae</taxon>
        <taxon>Nefertitivirinae</taxon>
        <taxon>Pahsextavirus</taxon>
        <taxon>Pahsextavirus pAh6C</taxon>
    </lineage>
</organism>
<dbReference type="PANTHER" id="PTHR11573">
    <property type="entry name" value="RIBONUCLEOSIDE-DIPHOSPHATE REDUCTASE LARGE CHAIN"/>
    <property type="match status" value="1"/>
</dbReference>
<dbReference type="RefSeq" id="YP_009103411.1">
    <property type="nucleotide sequence ID" value="NC_025459.1"/>
</dbReference>
<comment type="similarity">
    <text evidence="1">Belongs to the ribonucleoside diphosphate reductase large chain family.</text>
</comment>
<dbReference type="SUPFAM" id="SSF51998">
    <property type="entry name" value="PFL-like glycyl radical enzymes"/>
    <property type="match status" value="1"/>
</dbReference>
<feature type="domain" description="Ribonucleotide reductase large subunit C-terminal" evidence="2">
    <location>
        <begin position="68"/>
        <end position="462"/>
    </location>
</feature>
<evidence type="ECO:0000313" key="4">
    <source>
        <dbReference type="Proteomes" id="UP000028666"/>
    </source>
</evidence>
<evidence type="ECO:0000259" key="2">
    <source>
        <dbReference type="Pfam" id="PF02867"/>
    </source>
</evidence>
<dbReference type="Gene3D" id="1.10.1650.20">
    <property type="match status" value="1"/>
</dbReference>
<dbReference type="PRINTS" id="PR01183">
    <property type="entry name" value="RIBORDTASEM1"/>
</dbReference>
<accession>A0A076G3S0</accession>
<evidence type="ECO:0000313" key="3">
    <source>
        <dbReference type="EMBL" id="AII26831.1"/>
    </source>
</evidence>
<proteinExistence type="inferred from homology"/>
<dbReference type="OrthoDB" id="2980at10239"/>
<name>A0A076G3S0_9CAUD</name>
<dbReference type="GO" id="GO:0009263">
    <property type="term" value="P:deoxyribonucleotide biosynthetic process"/>
    <property type="evidence" value="ECO:0007669"/>
    <property type="project" value="TreeGrafter"/>
</dbReference>
<keyword evidence="4" id="KW-1185">Reference proteome</keyword>
<dbReference type="Pfam" id="PF02867">
    <property type="entry name" value="Ribonuc_red_lgC"/>
    <property type="match status" value="1"/>
</dbReference>
<dbReference type="EMBL" id="KJ858521">
    <property type="protein sequence ID" value="AII26831.1"/>
    <property type="molecule type" value="Genomic_DNA"/>
</dbReference>
<reference evidence="3 4" key="1">
    <citation type="submission" date="2014-05" db="EMBL/GenBank/DDBJ databases">
        <title>Complete genome sequence of Aeromonas bacteriophage pAh6-C.</title>
        <authorList>
            <person name="Jun J.W."/>
            <person name="Park S.C."/>
        </authorList>
    </citation>
    <scope>NUCLEOTIDE SEQUENCE [LARGE SCALE GENOMIC DNA]</scope>
</reference>
<gene>
    <name evidence="3" type="ORF">AH6C_077</name>
</gene>
<dbReference type="GO" id="GO:0005524">
    <property type="term" value="F:ATP binding"/>
    <property type="evidence" value="ECO:0007669"/>
    <property type="project" value="TreeGrafter"/>
</dbReference>
<dbReference type="GO" id="GO:0004748">
    <property type="term" value="F:ribonucleoside-diphosphate reductase activity, thioredoxin disulfide as acceptor"/>
    <property type="evidence" value="ECO:0007669"/>
    <property type="project" value="TreeGrafter"/>
</dbReference>
<evidence type="ECO:0000256" key="1">
    <source>
        <dbReference type="ARBA" id="ARBA00010406"/>
    </source>
</evidence>
<dbReference type="PANTHER" id="PTHR11573:SF6">
    <property type="entry name" value="RIBONUCLEOSIDE-DIPHOSPHATE REDUCTASE LARGE SUBUNIT"/>
    <property type="match status" value="1"/>
</dbReference>
<dbReference type="Proteomes" id="UP000028666">
    <property type="component" value="Segment"/>
</dbReference>